<reference evidence="2 3" key="1">
    <citation type="submission" date="2018-09" db="EMBL/GenBank/DDBJ databases">
        <authorList>
            <person name="Postec A."/>
        </authorList>
    </citation>
    <scope>NUCLEOTIDE SEQUENCE [LARGE SCALE GENOMIC DNA]</scope>
    <source>
        <strain evidence="2">70B-A</strain>
    </source>
</reference>
<evidence type="ECO:0000313" key="2">
    <source>
        <dbReference type="EMBL" id="VDN48971.1"/>
    </source>
</evidence>
<dbReference type="RefSeq" id="WP_125138028.1">
    <property type="nucleotide sequence ID" value="NZ_LR130778.1"/>
</dbReference>
<name>A0A3P7Q0Q2_9FIRM</name>
<sequence>MEHIFRGRVITGNELNHYLLKLDDTINQDLMLPPIDTEIVISAIWKLVEQTDFADFKQQLIENGQADWKAESLIQSIKKSLTPTALHQKIVRELGDDFYKWVEVEPGIQERQQPLGVLFHIGAGNVLALSVLSVLEGLLTGNINVLKLPSYEGGISLTLLKRLVMIEPRLAPYIYVFDISSEDVEILKKLGNVADAIVVWGSDNAIHGIRQIAPAHLPIIQWGHRLSFAYLTPGQHSTSSLEQLAKEICLSDQQFCSSPQCLFVETDDMAVIDTCAKKLKEAMTEKAKKYPAAAIQIHDLAEITWTKELVKMASLLGQQQLVESDHKDFSIMMDKQPSLKTSPLYRNIWLMPIKRSELLTILRIHKGHLQTAGLACHEEDYDDLSNLFYRAGVTRVTTFGNMSQTYVGEPHDGKPTLLQYTRTICRNKN</sequence>
<evidence type="ECO:0000313" key="3">
    <source>
        <dbReference type="Proteomes" id="UP000279029"/>
    </source>
</evidence>
<protein>
    <submittedName>
        <fullName evidence="2">Acyl-CoA reductase</fullName>
    </submittedName>
</protein>
<dbReference type="GO" id="GO:0008218">
    <property type="term" value="P:bioluminescence"/>
    <property type="evidence" value="ECO:0007669"/>
    <property type="project" value="InterPro"/>
</dbReference>
<evidence type="ECO:0000256" key="1">
    <source>
        <dbReference type="ARBA" id="ARBA00022857"/>
    </source>
</evidence>
<keyword evidence="3" id="KW-1185">Reference proteome</keyword>
<organism evidence="2 3">
    <name type="scientific">Petrocella atlantisensis</name>
    <dbReference type="NCBI Taxonomy" id="2173034"/>
    <lineage>
        <taxon>Bacteria</taxon>
        <taxon>Bacillati</taxon>
        <taxon>Bacillota</taxon>
        <taxon>Clostridia</taxon>
        <taxon>Lachnospirales</taxon>
        <taxon>Vallitaleaceae</taxon>
        <taxon>Petrocella</taxon>
    </lineage>
</organism>
<keyword evidence="1" id="KW-0521">NADP</keyword>
<dbReference type="KEGG" id="cbar:PATL70BA_3056"/>
<dbReference type="AlphaFoldDB" id="A0A3P7Q0Q2"/>
<dbReference type="Pfam" id="PF05893">
    <property type="entry name" value="LuxC"/>
    <property type="match status" value="1"/>
</dbReference>
<dbReference type="EMBL" id="LR130778">
    <property type="protein sequence ID" value="VDN48971.1"/>
    <property type="molecule type" value="Genomic_DNA"/>
</dbReference>
<gene>
    <name evidence="2" type="ORF">PATL70BA_3056</name>
</gene>
<dbReference type="GO" id="GO:0003995">
    <property type="term" value="F:acyl-CoA dehydrogenase activity"/>
    <property type="evidence" value="ECO:0007669"/>
    <property type="project" value="InterPro"/>
</dbReference>
<dbReference type="InterPro" id="IPR016161">
    <property type="entry name" value="Ald_DH/histidinol_DH"/>
</dbReference>
<proteinExistence type="predicted"/>
<accession>A0A3P7Q0Q2</accession>
<dbReference type="InterPro" id="IPR008670">
    <property type="entry name" value="CoA_reduct_LuxC"/>
</dbReference>
<dbReference type="OrthoDB" id="580775at2"/>
<dbReference type="Proteomes" id="UP000279029">
    <property type="component" value="Chromosome"/>
</dbReference>
<dbReference type="SUPFAM" id="SSF53720">
    <property type="entry name" value="ALDH-like"/>
    <property type="match status" value="1"/>
</dbReference>